<name>A0A0J7JZ38_LASNI</name>
<accession>A0A0J7JZ38</accession>
<reference evidence="1 2" key="1">
    <citation type="submission" date="2015-04" db="EMBL/GenBank/DDBJ databases">
        <title>Lasius niger genome sequencing.</title>
        <authorList>
            <person name="Konorov E.A."/>
            <person name="Nikitin M.A."/>
            <person name="Kirill M.V."/>
            <person name="Chang P."/>
        </authorList>
    </citation>
    <scope>NUCLEOTIDE SEQUENCE [LARGE SCALE GENOMIC DNA]</scope>
    <source>
        <tissue evidence="1">Whole</tissue>
    </source>
</reference>
<evidence type="ECO:0000313" key="2">
    <source>
        <dbReference type="Proteomes" id="UP000036403"/>
    </source>
</evidence>
<comment type="caution">
    <text evidence="1">The sequence shown here is derived from an EMBL/GenBank/DDBJ whole genome shotgun (WGS) entry which is preliminary data.</text>
</comment>
<keyword evidence="2" id="KW-1185">Reference proteome</keyword>
<proteinExistence type="predicted"/>
<dbReference type="PaxDb" id="67767-A0A0J7JZ38"/>
<dbReference type="EMBL" id="LBMM01019769">
    <property type="protein sequence ID" value="KMQ83458.1"/>
    <property type="molecule type" value="Genomic_DNA"/>
</dbReference>
<organism evidence="1 2">
    <name type="scientific">Lasius niger</name>
    <name type="common">Black garden ant</name>
    <dbReference type="NCBI Taxonomy" id="67767"/>
    <lineage>
        <taxon>Eukaryota</taxon>
        <taxon>Metazoa</taxon>
        <taxon>Ecdysozoa</taxon>
        <taxon>Arthropoda</taxon>
        <taxon>Hexapoda</taxon>
        <taxon>Insecta</taxon>
        <taxon>Pterygota</taxon>
        <taxon>Neoptera</taxon>
        <taxon>Endopterygota</taxon>
        <taxon>Hymenoptera</taxon>
        <taxon>Apocrita</taxon>
        <taxon>Aculeata</taxon>
        <taxon>Formicoidea</taxon>
        <taxon>Formicidae</taxon>
        <taxon>Formicinae</taxon>
        <taxon>Lasius</taxon>
        <taxon>Lasius</taxon>
    </lineage>
</organism>
<evidence type="ECO:0000313" key="1">
    <source>
        <dbReference type="EMBL" id="KMQ83458.1"/>
    </source>
</evidence>
<dbReference type="AlphaFoldDB" id="A0A0J7JZ38"/>
<gene>
    <name evidence="1" type="ORF">RF55_20004</name>
</gene>
<sequence length="77" mass="7865">MKRRHRGLDAGQLRLGASDIGLIGPAATRETLGDAENLLAEGNIAANDGQLRIRLTGADISADGIGHHLDLGGGIGI</sequence>
<dbReference type="Proteomes" id="UP000036403">
    <property type="component" value="Unassembled WGS sequence"/>
</dbReference>
<protein>
    <submittedName>
        <fullName evidence="1">Uncharacterized protein</fullName>
    </submittedName>
</protein>